<proteinExistence type="predicted"/>
<evidence type="ECO:0000313" key="2">
    <source>
        <dbReference type="EMBL" id="KAF9455066.1"/>
    </source>
</evidence>
<comment type="caution">
    <text evidence="2">The sequence shown here is derived from an EMBL/GenBank/DDBJ whole genome shotgun (WGS) entry which is preliminary data.</text>
</comment>
<reference evidence="2" key="1">
    <citation type="submission" date="2020-11" db="EMBL/GenBank/DDBJ databases">
        <authorList>
            <consortium name="DOE Joint Genome Institute"/>
            <person name="Ahrendt S."/>
            <person name="Riley R."/>
            <person name="Andreopoulos W."/>
            <person name="Labutti K."/>
            <person name="Pangilinan J."/>
            <person name="Ruiz-Duenas F.J."/>
            <person name="Barrasa J.M."/>
            <person name="Sanchez-Garcia M."/>
            <person name="Camarero S."/>
            <person name="Miyauchi S."/>
            <person name="Serrano A."/>
            <person name="Linde D."/>
            <person name="Babiker R."/>
            <person name="Drula E."/>
            <person name="Ayuso-Fernandez I."/>
            <person name="Pacheco R."/>
            <person name="Padilla G."/>
            <person name="Ferreira P."/>
            <person name="Barriuso J."/>
            <person name="Kellner H."/>
            <person name="Castanera R."/>
            <person name="Alfaro M."/>
            <person name="Ramirez L."/>
            <person name="Pisabarro A.G."/>
            <person name="Kuo A."/>
            <person name="Tritt A."/>
            <person name="Lipzen A."/>
            <person name="He G."/>
            <person name="Yan M."/>
            <person name="Ng V."/>
            <person name="Cullen D."/>
            <person name="Martin F."/>
            <person name="Rosso M.-N."/>
            <person name="Henrissat B."/>
            <person name="Hibbett D."/>
            <person name="Martinez A.T."/>
            <person name="Grigoriev I.V."/>
        </authorList>
    </citation>
    <scope>NUCLEOTIDE SEQUENCE</scope>
    <source>
        <strain evidence="2">MF-IS2</strain>
    </source>
</reference>
<dbReference type="OrthoDB" id="3253083at2759"/>
<dbReference type="AlphaFoldDB" id="A0A9P5XSP5"/>
<dbReference type="Proteomes" id="UP000807342">
    <property type="component" value="Unassembled WGS sequence"/>
</dbReference>
<feature type="region of interest" description="Disordered" evidence="1">
    <location>
        <begin position="195"/>
        <end position="223"/>
    </location>
</feature>
<evidence type="ECO:0000313" key="3">
    <source>
        <dbReference type="Proteomes" id="UP000807342"/>
    </source>
</evidence>
<protein>
    <submittedName>
        <fullName evidence="2">Uncharacterized protein</fullName>
    </submittedName>
</protein>
<accession>A0A9P5XSP5</accession>
<dbReference type="InterPro" id="IPR019188">
    <property type="entry name" value="SNAPC1"/>
</dbReference>
<keyword evidence="3" id="KW-1185">Reference proteome</keyword>
<sequence>MQPAPSPSAGRGDVVLQPAYFTSVLYVQALRDDISTLIGLYQDKYSHRDPAVSPFAVFKQLWISEGWKWLHFRIFDDRARECFLLVTMRLFLERITDGDPVARVVGLFGAYTFYYTQPEDTAPELRRTNHVPIPIDHFRTLSGLSDTLTSTELAPLRELVLYIASTMVRDGVFYILPQSDLGPENPRHLPREILVDESSAPPEHDLEAPKKKGRPSRRDKAKKARGALVGLNDWLDSPSSNVSGNVPIPQSNLTQYQADKAELIAAFENSGDRDAIMTANLIILERLREAQAIEAESGGQGGVEGPRLASMERVERAVQESVTGTTSGVLGLLGTNFHCYQQR</sequence>
<dbReference type="EMBL" id="MU151051">
    <property type="protein sequence ID" value="KAF9455066.1"/>
    <property type="molecule type" value="Genomic_DNA"/>
</dbReference>
<feature type="compositionally biased region" description="Basic residues" evidence="1">
    <location>
        <begin position="211"/>
        <end position="223"/>
    </location>
</feature>
<name>A0A9P5XSP5_9AGAR</name>
<organism evidence="2 3">
    <name type="scientific">Macrolepiota fuliginosa MF-IS2</name>
    <dbReference type="NCBI Taxonomy" id="1400762"/>
    <lineage>
        <taxon>Eukaryota</taxon>
        <taxon>Fungi</taxon>
        <taxon>Dikarya</taxon>
        <taxon>Basidiomycota</taxon>
        <taxon>Agaricomycotina</taxon>
        <taxon>Agaricomycetes</taxon>
        <taxon>Agaricomycetidae</taxon>
        <taxon>Agaricales</taxon>
        <taxon>Agaricineae</taxon>
        <taxon>Agaricaceae</taxon>
        <taxon>Macrolepiota</taxon>
    </lineage>
</organism>
<dbReference type="Pfam" id="PF09808">
    <property type="entry name" value="SNAPC1"/>
    <property type="match status" value="1"/>
</dbReference>
<evidence type="ECO:0000256" key="1">
    <source>
        <dbReference type="SAM" id="MobiDB-lite"/>
    </source>
</evidence>
<gene>
    <name evidence="2" type="ORF">P691DRAFT_754181</name>
</gene>